<gene>
    <name evidence="2" type="ORF">GBAR_LOCUS18009</name>
</gene>
<evidence type="ECO:0000313" key="3">
    <source>
        <dbReference type="Proteomes" id="UP001174909"/>
    </source>
</evidence>
<name>A0AA35SKH4_GEOBA</name>
<sequence length="493" mass="56785">MSSVLSDNDWIRIEESFNLLSLAPTLVERGLLSFSDPVDKSRTTRQAFIRKIRCQKGNFVVFSSCFVVGKHYEHLGHEYVAFLLHRRGRQFSQESVLQISSQYETVFRANMTKVVQFINVKELLPHLLEKRLLTLEEASSFGNGKGNEDIFELFRLLKGKGPTAFCLFVDCIREEKQHIGHKDLYSLVTDEGVLASPQQTKPCELSCGEALTSQEYHDRRHKFEKYYHSGQWAMCDALAQECMESGVVEVKTIGHLELALSYVFRVSEKDVVDLVGKAEVLCRELENSNRTFLSGRCKYILALLYYYLGDNVQAREYIGEAKEILFSVEVGEDKTFAAYCDAVISATNLTEKSSRYEFQEVIHKFETSLFYSSRTHDMDILVIYSFLRLGRLYLGRTETKITACKNEDRIKKSRDCQQKLTADFYSKMDDRCKGLYHLNEYDIFMSTGENSSSADVSLRKAEYFVQRSKCAMDEKAIKVRLREYYSTPQISVS</sequence>
<comment type="caution">
    <text evidence="2">The sequence shown here is derived from an EMBL/GenBank/DDBJ whole genome shotgun (WGS) entry which is preliminary data.</text>
</comment>
<evidence type="ECO:0000259" key="1">
    <source>
        <dbReference type="PROSITE" id="PS50209"/>
    </source>
</evidence>
<dbReference type="AlphaFoldDB" id="A0AA35SKH4"/>
<dbReference type="CDD" id="cd01671">
    <property type="entry name" value="CARD"/>
    <property type="match status" value="1"/>
</dbReference>
<reference evidence="2" key="1">
    <citation type="submission" date="2023-03" db="EMBL/GenBank/DDBJ databases">
        <authorList>
            <person name="Steffen K."/>
            <person name="Cardenas P."/>
        </authorList>
    </citation>
    <scope>NUCLEOTIDE SEQUENCE</scope>
</reference>
<dbReference type="EMBL" id="CASHTH010002562">
    <property type="protein sequence ID" value="CAI8031775.1"/>
    <property type="molecule type" value="Genomic_DNA"/>
</dbReference>
<dbReference type="SUPFAM" id="SSF47986">
    <property type="entry name" value="DEATH domain"/>
    <property type="match status" value="1"/>
</dbReference>
<dbReference type="InterPro" id="IPR001315">
    <property type="entry name" value="CARD"/>
</dbReference>
<proteinExistence type="predicted"/>
<feature type="domain" description="CARD" evidence="1">
    <location>
        <begin position="99"/>
        <end position="178"/>
    </location>
</feature>
<protein>
    <recommendedName>
        <fullName evidence="1">CARD domain-containing protein</fullName>
    </recommendedName>
</protein>
<dbReference type="Pfam" id="PF00619">
    <property type="entry name" value="CARD"/>
    <property type="match status" value="1"/>
</dbReference>
<keyword evidence="3" id="KW-1185">Reference proteome</keyword>
<dbReference type="Proteomes" id="UP001174909">
    <property type="component" value="Unassembled WGS sequence"/>
</dbReference>
<organism evidence="2 3">
    <name type="scientific">Geodia barretti</name>
    <name type="common">Barrett's horny sponge</name>
    <dbReference type="NCBI Taxonomy" id="519541"/>
    <lineage>
        <taxon>Eukaryota</taxon>
        <taxon>Metazoa</taxon>
        <taxon>Porifera</taxon>
        <taxon>Demospongiae</taxon>
        <taxon>Heteroscleromorpha</taxon>
        <taxon>Tetractinellida</taxon>
        <taxon>Astrophorina</taxon>
        <taxon>Geodiidae</taxon>
        <taxon>Geodia</taxon>
    </lineage>
</organism>
<dbReference type="GO" id="GO:0042981">
    <property type="term" value="P:regulation of apoptotic process"/>
    <property type="evidence" value="ECO:0007669"/>
    <property type="project" value="InterPro"/>
</dbReference>
<evidence type="ECO:0000313" key="2">
    <source>
        <dbReference type="EMBL" id="CAI8031775.1"/>
    </source>
</evidence>
<accession>A0AA35SKH4</accession>
<dbReference type="InterPro" id="IPR011029">
    <property type="entry name" value="DEATH-like_dom_sf"/>
</dbReference>
<dbReference type="Gene3D" id="1.10.533.10">
    <property type="entry name" value="Death Domain, Fas"/>
    <property type="match status" value="1"/>
</dbReference>
<dbReference type="PROSITE" id="PS50209">
    <property type="entry name" value="CARD"/>
    <property type="match status" value="1"/>
</dbReference>